<protein>
    <submittedName>
        <fullName evidence="2">Uncharacterized protein</fullName>
    </submittedName>
</protein>
<sequence length="168" mass="18376">MSDNSNPSPPIQSPFGGPNRYTTTHDPSTHQSIFSRTLPEPLTGYGAAGMVVFDSYKTFIHPPFMSDESDIAQPASPPLLLLPFSLRGTTESCLVPRRGRVAAPVLRLGTRCDFCVSQDGDDRFLGVCAARRMELTLDSREVRVLGGGDTIVQRGTMHAWRNQIQAGR</sequence>
<proteinExistence type="predicted"/>
<dbReference type="PANTHER" id="PTHR36156:SF2">
    <property type="entry name" value="CUPIN TYPE-2 DOMAIN-CONTAINING PROTEIN"/>
    <property type="match status" value="1"/>
</dbReference>
<dbReference type="AlphaFoldDB" id="A0AAN6VFL0"/>
<comment type="caution">
    <text evidence="2">The sequence shown here is derived from an EMBL/GenBank/DDBJ whole genome shotgun (WGS) entry which is preliminary data.</text>
</comment>
<accession>A0AAN6VFL0</accession>
<evidence type="ECO:0000313" key="3">
    <source>
        <dbReference type="Proteomes" id="UP001302745"/>
    </source>
</evidence>
<organism evidence="2 3">
    <name type="scientific">Chaetomidium leptoderma</name>
    <dbReference type="NCBI Taxonomy" id="669021"/>
    <lineage>
        <taxon>Eukaryota</taxon>
        <taxon>Fungi</taxon>
        <taxon>Dikarya</taxon>
        <taxon>Ascomycota</taxon>
        <taxon>Pezizomycotina</taxon>
        <taxon>Sordariomycetes</taxon>
        <taxon>Sordariomycetidae</taxon>
        <taxon>Sordariales</taxon>
        <taxon>Chaetomiaceae</taxon>
        <taxon>Chaetomidium</taxon>
    </lineage>
</organism>
<reference evidence="2" key="2">
    <citation type="submission" date="2023-05" db="EMBL/GenBank/DDBJ databases">
        <authorList>
            <consortium name="Lawrence Berkeley National Laboratory"/>
            <person name="Steindorff A."/>
            <person name="Hensen N."/>
            <person name="Bonometti L."/>
            <person name="Westerberg I."/>
            <person name="Brannstrom I.O."/>
            <person name="Guillou S."/>
            <person name="Cros-Aarteil S."/>
            <person name="Calhoun S."/>
            <person name="Haridas S."/>
            <person name="Kuo A."/>
            <person name="Mondo S."/>
            <person name="Pangilinan J."/>
            <person name="Riley R."/>
            <person name="Labutti K."/>
            <person name="Andreopoulos B."/>
            <person name="Lipzen A."/>
            <person name="Chen C."/>
            <person name="Yanf M."/>
            <person name="Daum C."/>
            <person name="Ng V."/>
            <person name="Clum A."/>
            <person name="Ohm R."/>
            <person name="Martin F."/>
            <person name="Silar P."/>
            <person name="Natvig D."/>
            <person name="Lalanne C."/>
            <person name="Gautier V."/>
            <person name="Ament-Velasquez S.L."/>
            <person name="Kruys A."/>
            <person name="Hutchinson M.I."/>
            <person name="Powell A.J."/>
            <person name="Barry K."/>
            <person name="Miller A.N."/>
            <person name="Grigoriev I.V."/>
            <person name="Debuchy R."/>
            <person name="Gladieux P."/>
            <person name="Thoren M.H."/>
            <person name="Johannesson H."/>
        </authorList>
    </citation>
    <scope>NUCLEOTIDE SEQUENCE</scope>
    <source>
        <strain evidence="2">CBS 538.74</strain>
    </source>
</reference>
<name>A0AAN6VFL0_9PEZI</name>
<feature type="region of interest" description="Disordered" evidence="1">
    <location>
        <begin position="1"/>
        <end position="34"/>
    </location>
</feature>
<keyword evidence="3" id="KW-1185">Reference proteome</keyword>
<dbReference type="PANTHER" id="PTHR36156">
    <property type="entry name" value="SLR2101 PROTEIN"/>
    <property type="match status" value="1"/>
</dbReference>
<reference evidence="2" key="1">
    <citation type="journal article" date="2023" name="Mol. Phylogenet. Evol.">
        <title>Genome-scale phylogeny and comparative genomics of the fungal order Sordariales.</title>
        <authorList>
            <person name="Hensen N."/>
            <person name="Bonometti L."/>
            <person name="Westerberg I."/>
            <person name="Brannstrom I.O."/>
            <person name="Guillou S."/>
            <person name="Cros-Aarteil S."/>
            <person name="Calhoun S."/>
            <person name="Haridas S."/>
            <person name="Kuo A."/>
            <person name="Mondo S."/>
            <person name="Pangilinan J."/>
            <person name="Riley R."/>
            <person name="LaButti K."/>
            <person name="Andreopoulos B."/>
            <person name="Lipzen A."/>
            <person name="Chen C."/>
            <person name="Yan M."/>
            <person name="Daum C."/>
            <person name="Ng V."/>
            <person name="Clum A."/>
            <person name="Steindorff A."/>
            <person name="Ohm R.A."/>
            <person name="Martin F."/>
            <person name="Silar P."/>
            <person name="Natvig D.O."/>
            <person name="Lalanne C."/>
            <person name="Gautier V."/>
            <person name="Ament-Velasquez S.L."/>
            <person name="Kruys A."/>
            <person name="Hutchinson M.I."/>
            <person name="Powell A.J."/>
            <person name="Barry K."/>
            <person name="Miller A.N."/>
            <person name="Grigoriev I.V."/>
            <person name="Debuchy R."/>
            <person name="Gladieux P."/>
            <person name="Hiltunen Thoren M."/>
            <person name="Johannesson H."/>
        </authorList>
    </citation>
    <scope>NUCLEOTIDE SEQUENCE</scope>
    <source>
        <strain evidence="2">CBS 538.74</strain>
    </source>
</reference>
<dbReference type="EMBL" id="MU857062">
    <property type="protein sequence ID" value="KAK4150583.1"/>
    <property type="molecule type" value="Genomic_DNA"/>
</dbReference>
<gene>
    <name evidence="2" type="ORF">C8A00DRAFT_36813</name>
</gene>
<feature type="compositionally biased region" description="Polar residues" evidence="1">
    <location>
        <begin position="20"/>
        <end position="34"/>
    </location>
</feature>
<evidence type="ECO:0000256" key="1">
    <source>
        <dbReference type="SAM" id="MobiDB-lite"/>
    </source>
</evidence>
<dbReference type="InterPro" id="IPR047142">
    <property type="entry name" value="OryJ/VirC-like"/>
</dbReference>
<dbReference type="Gene3D" id="2.60.120.10">
    <property type="entry name" value="Jelly Rolls"/>
    <property type="match status" value="1"/>
</dbReference>
<dbReference type="Proteomes" id="UP001302745">
    <property type="component" value="Unassembled WGS sequence"/>
</dbReference>
<dbReference type="InterPro" id="IPR014710">
    <property type="entry name" value="RmlC-like_jellyroll"/>
</dbReference>
<evidence type="ECO:0000313" key="2">
    <source>
        <dbReference type="EMBL" id="KAK4150583.1"/>
    </source>
</evidence>